<dbReference type="EMBL" id="JXIQ01000003">
    <property type="protein sequence ID" value="KIY23864.1"/>
    <property type="molecule type" value="Genomic_DNA"/>
</dbReference>
<accession>A0A0D6ZDI4</accession>
<evidence type="ECO:0008006" key="3">
    <source>
        <dbReference type="Google" id="ProtNLM"/>
    </source>
</evidence>
<sequence>MNLPGKYTLDRFEKEMAVLLFREDETTEVLIGKESLPSSAEEGDILFVEFNEDDSVQEVKLLEDETEAARQKVEDLLNKLKKK</sequence>
<dbReference type="Pfam" id="PF11213">
    <property type="entry name" value="DUF3006"/>
    <property type="match status" value="1"/>
</dbReference>
<proteinExistence type="predicted"/>
<reference evidence="1 2" key="1">
    <citation type="submission" date="2015-01" db="EMBL/GenBank/DDBJ databases">
        <title>Draft genome sequences of the supercritical CO2 tolerant bacteria Bacillus subterraneus MITOT1 and Bacillus cereus MIT0214.</title>
        <authorList>
            <person name="Peet K.C."/>
            <person name="Thompson J.R."/>
        </authorList>
    </citation>
    <scope>NUCLEOTIDE SEQUENCE [LARGE SCALE GENOMIC DNA]</scope>
    <source>
        <strain evidence="1 2">MITOT1</strain>
    </source>
</reference>
<dbReference type="PATRIC" id="fig|285983.3.peg.3636"/>
<keyword evidence="2" id="KW-1185">Reference proteome</keyword>
<dbReference type="InterPro" id="IPR021377">
    <property type="entry name" value="DUF3006"/>
</dbReference>
<dbReference type="OrthoDB" id="2452890at2"/>
<organism evidence="1 2">
    <name type="scientific">Mesobacillus subterraneus</name>
    <dbReference type="NCBI Taxonomy" id="285983"/>
    <lineage>
        <taxon>Bacteria</taxon>
        <taxon>Bacillati</taxon>
        <taxon>Bacillota</taxon>
        <taxon>Bacilli</taxon>
        <taxon>Bacillales</taxon>
        <taxon>Bacillaceae</taxon>
        <taxon>Mesobacillus</taxon>
    </lineage>
</organism>
<dbReference type="Proteomes" id="UP000032512">
    <property type="component" value="Unassembled WGS sequence"/>
</dbReference>
<dbReference type="AlphaFoldDB" id="A0A0D6ZDI4"/>
<gene>
    <name evidence="1" type="ORF">UB32_00595</name>
</gene>
<evidence type="ECO:0000313" key="2">
    <source>
        <dbReference type="Proteomes" id="UP000032512"/>
    </source>
</evidence>
<evidence type="ECO:0000313" key="1">
    <source>
        <dbReference type="EMBL" id="KIY23864.1"/>
    </source>
</evidence>
<comment type="caution">
    <text evidence="1">The sequence shown here is derived from an EMBL/GenBank/DDBJ whole genome shotgun (WGS) entry which is preliminary data.</text>
</comment>
<protein>
    <recommendedName>
        <fullName evidence="3">DUF3006 domain-containing protein</fullName>
    </recommendedName>
</protein>
<name>A0A0D6ZDI4_9BACI</name>
<dbReference type="RefSeq" id="WP_044390341.1">
    <property type="nucleotide sequence ID" value="NZ_JXIQ01000003.1"/>
</dbReference>